<proteinExistence type="predicted"/>
<sequence>MNFAIPYAAGIGLAVGAATADAMVGTKPGTDADGVGIGDTCDASVYCPVRGFEGGAEVRPAASLILVVPVGRDNPAPKSPEKMLNALADLAPALRGCWWPPRLGDVASPPDVTFQISFRRDGRLFGRPRIIEFSRAVTRIERAIYYQAVARALELCSSLPFNDGLGGAIAGRTIRVVFKDQRNKRQALR</sequence>
<dbReference type="EMBL" id="AP014854">
    <property type="protein sequence ID" value="BAS00826.1"/>
    <property type="molecule type" value="Genomic_DNA"/>
</dbReference>
<gene>
    <name evidence="1" type="ORF">BV133_3232</name>
    <name evidence="2" type="ORF">BVIRIDIS_09620</name>
</gene>
<reference evidence="2" key="2">
    <citation type="submission" date="2015-11" db="EMBL/GenBank/DDBJ databases">
        <authorList>
            <person name="Zhang Y."/>
            <person name="Guo Z."/>
        </authorList>
    </citation>
    <scope>NUCLEOTIDE SEQUENCE</scope>
    <source>
        <strain evidence="2">1</strain>
    </source>
</reference>
<dbReference type="AlphaFoldDB" id="A0A0H5BF27"/>
<dbReference type="STRING" id="1079.BVIR_1517"/>
<dbReference type="Proteomes" id="UP000065734">
    <property type="component" value="Chromosome I"/>
</dbReference>
<name>A0A0H5BF27_BLAVI</name>
<keyword evidence="3" id="KW-1185">Reference proteome</keyword>
<evidence type="ECO:0000313" key="2">
    <source>
        <dbReference type="EMBL" id="CUU41962.1"/>
    </source>
</evidence>
<protein>
    <recommendedName>
        <fullName evidence="4">TonB C-terminal domain-containing protein</fullName>
    </recommendedName>
</protein>
<dbReference type="KEGG" id="bvr:BVIR_1517"/>
<dbReference type="OrthoDB" id="7997311at2"/>
<evidence type="ECO:0000313" key="1">
    <source>
        <dbReference type="EMBL" id="BAS00826.1"/>
    </source>
</evidence>
<evidence type="ECO:0000313" key="3">
    <source>
        <dbReference type="Proteomes" id="UP000065734"/>
    </source>
</evidence>
<evidence type="ECO:0008006" key="4">
    <source>
        <dbReference type="Google" id="ProtNLM"/>
    </source>
</evidence>
<reference evidence="3" key="3">
    <citation type="journal article" date="2016" name="Genome Announc.">
        <title>Revised genome sequence of the purple photosynthetic bacterium Blastochloris viridis.</title>
        <authorList>
            <person name="Liu L.N."/>
            <person name="Faulkner M."/>
            <person name="Liu X."/>
            <person name="Huang F."/>
            <person name="Darby A.C."/>
            <person name="Hall N."/>
        </authorList>
    </citation>
    <scope>NUCLEOTIDE SEQUENCE [LARGE SCALE GENOMIC DNA]</scope>
    <source>
        <strain evidence="3">ATCC 19567 / DSM 133 / F</strain>
    </source>
</reference>
<reference evidence="1" key="1">
    <citation type="journal article" date="2015" name="Genome Announc.">
        <title>Complete Genome Sequence of the Bacteriochlorophyll b-Producing Photosynthetic Bacterium Blastochloris viridis.</title>
        <authorList>
            <person name="Tsukatani Y."/>
            <person name="Hirose Y."/>
            <person name="Harada J."/>
            <person name="Misawa N."/>
            <person name="Mori K."/>
            <person name="Inoue K."/>
            <person name="Tamiaki H."/>
        </authorList>
    </citation>
    <scope>NUCLEOTIDE SEQUENCE [LARGE SCALE GENOMIC DNA]</scope>
    <source>
        <strain evidence="1">DSM 133</strain>
    </source>
</reference>
<organism evidence="2 3">
    <name type="scientific">Blastochloris viridis</name>
    <name type="common">Rhodopseudomonas viridis</name>
    <dbReference type="NCBI Taxonomy" id="1079"/>
    <lineage>
        <taxon>Bacteria</taxon>
        <taxon>Pseudomonadati</taxon>
        <taxon>Pseudomonadota</taxon>
        <taxon>Alphaproteobacteria</taxon>
        <taxon>Hyphomicrobiales</taxon>
        <taxon>Blastochloridaceae</taxon>
        <taxon>Blastochloris</taxon>
    </lineage>
</organism>
<accession>A0A0H5BF27</accession>
<dbReference type="RefSeq" id="WP_145912037.1">
    <property type="nucleotide sequence ID" value="NZ_AP014854.2"/>
</dbReference>
<dbReference type="EMBL" id="LN907867">
    <property type="protein sequence ID" value="CUU41962.1"/>
    <property type="molecule type" value="Genomic_DNA"/>
</dbReference>